<reference evidence="11" key="1">
    <citation type="journal article" date="2016" name="Nature">
        <title>The genome of the seagrass Zostera marina reveals angiosperm adaptation to the sea.</title>
        <authorList>
            <person name="Olsen J.L."/>
            <person name="Rouze P."/>
            <person name="Verhelst B."/>
            <person name="Lin Y.-C."/>
            <person name="Bayer T."/>
            <person name="Collen J."/>
            <person name="Dattolo E."/>
            <person name="De Paoli E."/>
            <person name="Dittami S."/>
            <person name="Maumus F."/>
            <person name="Michel G."/>
            <person name="Kersting A."/>
            <person name="Lauritano C."/>
            <person name="Lohaus R."/>
            <person name="Toepel M."/>
            <person name="Tonon T."/>
            <person name="Vanneste K."/>
            <person name="Amirebrahimi M."/>
            <person name="Brakel J."/>
            <person name="Bostroem C."/>
            <person name="Chovatia M."/>
            <person name="Grimwood J."/>
            <person name="Jenkins J.W."/>
            <person name="Jueterbock A."/>
            <person name="Mraz A."/>
            <person name="Stam W.T."/>
            <person name="Tice H."/>
            <person name="Bornberg-Bauer E."/>
            <person name="Green P.J."/>
            <person name="Pearson G.A."/>
            <person name="Procaccini G."/>
            <person name="Duarte C.M."/>
            <person name="Schmutz J."/>
            <person name="Reusch T.B.H."/>
            <person name="Van de Peer Y."/>
        </authorList>
    </citation>
    <scope>NUCLEOTIDE SEQUENCE [LARGE SCALE GENOMIC DNA]</scope>
    <source>
        <strain evidence="11">cv. Finnish</strain>
    </source>
</reference>
<dbReference type="GO" id="GO:0005886">
    <property type="term" value="C:plasma membrane"/>
    <property type="evidence" value="ECO:0007669"/>
    <property type="project" value="UniProtKB-SubCell"/>
</dbReference>
<gene>
    <name evidence="10" type="ORF">ZOSMA_33G01270</name>
</gene>
<evidence type="ECO:0000256" key="7">
    <source>
        <dbReference type="ARBA" id="ARBA00023180"/>
    </source>
</evidence>
<dbReference type="EMBL" id="LFYR01001077">
    <property type="protein sequence ID" value="KMZ65094.1"/>
    <property type="molecule type" value="Genomic_DNA"/>
</dbReference>
<dbReference type="InterPro" id="IPR012946">
    <property type="entry name" value="X8"/>
</dbReference>
<keyword evidence="11" id="KW-1185">Reference proteome</keyword>
<evidence type="ECO:0000256" key="4">
    <source>
        <dbReference type="ARBA" id="ARBA00022729"/>
    </source>
</evidence>
<keyword evidence="3" id="KW-0336">GPI-anchor</keyword>
<dbReference type="SMART" id="SM00768">
    <property type="entry name" value="X8"/>
    <property type="match status" value="1"/>
</dbReference>
<dbReference type="OrthoDB" id="1919050at2759"/>
<evidence type="ECO:0000256" key="1">
    <source>
        <dbReference type="ARBA" id="ARBA00004609"/>
    </source>
</evidence>
<accession>A0A0K9P7W4</accession>
<dbReference type="FunFam" id="1.20.58.1040:FF:000001">
    <property type="entry name" value="Glucan endo-1,3-beta-glucosidase 4"/>
    <property type="match status" value="1"/>
</dbReference>
<keyword evidence="6" id="KW-1015">Disulfide bond</keyword>
<comment type="subcellular location">
    <subcellularLocation>
        <location evidence="1">Cell membrane</location>
        <topology evidence="1">Lipid-anchor</topology>
        <topology evidence="1">GPI-anchor</topology>
    </subcellularLocation>
</comment>
<comment type="caution">
    <text evidence="10">The sequence shown here is derived from an EMBL/GenBank/DDBJ whole genome shotgun (WGS) entry which is preliminary data.</text>
</comment>
<dbReference type="PANTHER" id="PTHR31044">
    <property type="entry name" value="BETA-1,3 GLUCANASE"/>
    <property type="match status" value="1"/>
</dbReference>
<organism evidence="10 11">
    <name type="scientific">Zostera marina</name>
    <name type="common">Eelgrass</name>
    <dbReference type="NCBI Taxonomy" id="29655"/>
    <lineage>
        <taxon>Eukaryota</taxon>
        <taxon>Viridiplantae</taxon>
        <taxon>Streptophyta</taxon>
        <taxon>Embryophyta</taxon>
        <taxon>Tracheophyta</taxon>
        <taxon>Spermatophyta</taxon>
        <taxon>Magnoliopsida</taxon>
        <taxon>Liliopsida</taxon>
        <taxon>Zosteraceae</taxon>
        <taxon>Zostera</taxon>
    </lineage>
</organism>
<proteinExistence type="predicted"/>
<dbReference type="OMA" id="CAYCVAN"/>
<evidence type="ECO:0000256" key="2">
    <source>
        <dbReference type="ARBA" id="ARBA00022475"/>
    </source>
</evidence>
<keyword evidence="4 8" id="KW-0732">Signal</keyword>
<dbReference type="GO" id="GO:0098552">
    <property type="term" value="C:side of membrane"/>
    <property type="evidence" value="ECO:0007669"/>
    <property type="project" value="UniProtKB-KW"/>
</dbReference>
<feature type="signal peptide" evidence="8">
    <location>
        <begin position="1"/>
        <end position="15"/>
    </location>
</feature>
<evidence type="ECO:0000256" key="5">
    <source>
        <dbReference type="ARBA" id="ARBA00023136"/>
    </source>
</evidence>
<dbReference type="PANTHER" id="PTHR31044:SF125">
    <property type="entry name" value="GLUCAN ENDO-1,3-BETA-D-GLUCOSIDASE"/>
    <property type="match status" value="1"/>
</dbReference>
<keyword evidence="3" id="KW-0449">Lipoprotein</keyword>
<dbReference type="Pfam" id="PF07983">
    <property type="entry name" value="X8"/>
    <property type="match status" value="1"/>
</dbReference>
<name>A0A0K9P7W4_ZOSMR</name>
<feature type="chain" id="PRO_5013243784" evidence="8">
    <location>
        <begin position="16"/>
        <end position="113"/>
    </location>
</feature>
<evidence type="ECO:0000256" key="8">
    <source>
        <dbReference type="SAM" id="SignalP"/>
    </source>
</evidence>
<feature type="domain" description="X8" evidence="9">
    <location>
        <begin position="27"/>
        <end position="112"/>
    </location>
</feature>
<evidence type="ECO:0000256" key="6">
    <source>
        <dbReference type="ARBA" id="ARBA00023157"/>
    </source>
</evidence>
<dbReference type="GO" id="GO:0009506">
    <property type="term" value="C:plasmodesma"/>
    <property type="evidence" value="ECO:0007669"/>
    <property type="project" value="UniProtKB-ARBA"/>
</dbReference>
<dbReference type="AlphaFoldDB" id="A0A0K9P7W4"/>
<keyword evidence="7" id="KW-0325">Glycoprotein</keyword>
<evidence type="ECO:0000313" key="10">
    <source>
        <dbReference type="EMBL" id="KMZ65094.1"/>
    </source>
</evidence>
<keyword evidence="5" id="KW-0472">Membrane</keyword>
<protein>
    <submittedName>
        <fullName evidence="10">CBM43-containing protein</fullName>
    </submittedName>
</protein>
<sequence>MISMFFYLMVSSVGGTKIHLIEKDDKSWCVANDNASDGALQNGIDWVCSQDASDCSTIQDGQTCYIPNTLKNHASVAFNNHWKKNKGNGATCDFNSAAKITNTDPSSASCQYV</sequence>
<evidence type="ECO:0000313" key="11">
    <source>
        <dbReference type="Proteomes" id="UP000036987"/>
    </source>
</evidence>
<dbReference type="Proteomes" id="UP000036987">
    <property type="component" value="Unassembled WGS sequence"/>
</dbReference>
<dbReference type="InterPro" id="IPR044788">
    <property type="entry name" value="X8_dom_prot"/>
</dbReference>
<evidence type="ECO:0000259" key="9">
    <source>
        <dbReference type="SMART" id="SM00768"/>
    </source>
</evidence>
<keyword evidence="2" id="KW-1003">Cell membrane</keyword>
<dbReference type="Gene3D" id="1.20.58.1040">
    <property type="match status" value="1"/>
</dbReference>
<evidence type="ECO:0000256" key="3">
    <source>
        <dbReference type="ARBA" id="ARBA00022622"/>
    </source>
</evidence>